<evidence type="ECO:0000256" key="4">
    <source>
        <dbReference type="ARBA" id="ARBA00022490"/>
    </source>
</evidence>
<dbReference type="RefSeq" id="XP_018816885.1">
    <property type="nucleotide sequence ID" value="XM_018961340.2"/>
</dbReference>
<dbReference type="FunFam" id="3.90.550.10:FF:000073">
    <property type="entry name" value="UTP--glucose-1-phosphate uridylyltransferase"/>
    <property type="match status" value="1"/>
</dbReference>
<organism evidence="9 10">
    <name type="scientific">Juglans regia</name>
    <name type="common">English walnut</name>
    <dbReference type="NCBI Taxonomy" id="51240"/>
    <lineage>
        <taxon>Eukaryota</taxon>
        <taxon>Viridiplantae</taxon>
        <taxon>Streptophyta</taxon>
        <taxon>Embryophyta</taxon>
        <taxon>Tracheophyta</taxon>
        <taxon>Spermatophyta</taxon>
        <taxon>Magnoliopsida</taxon>
        <taxon>eudicotyledons</taxon>
        <taxon>Gunneridae</taxon>
        <taxon>Pentapetalae</taxon>
        <taxon>rosids</taxon>
        <taxon>fabids</taxon>
        <taxon>Fagales</taxon>
        <taxon>Juglandaceae</taxon>
        <taxon>Juglans</taxon>
    </lineage>
</organism>
<gene>
    <name evidence="10" type="primary">LOC108988189</name>
</gene>
<dbReference type="OrthoDB" id="932129at2759"/>
<dbReference type="AlphaFoldDB" id="A0A2I4EBW0"/>
<keyword evidence="5 8" id="KW-0808">Transferase</keyword>
<dbReference type="KEGG" id="jre:108988189"/>
<dbReference type="Gene3D" id="2.160.10.10">
    <property type="entry name" value="Hexapeptide repeat proteins"/>
    <property type="match status" value="1"/>
</dbReference>
<keyword evidence="9" id="KW-1185">Reference proteome</keyword>
<dbReference type="Gramene" id="Jr01_09080_p1">
    <property type="protein sequence ID" value="cds.Jr01_09080_p1"/>
    <property type="gene ID" value="Jr01_09080"/>
</dbReference>
<evidence type="ECO:0000256" key="6">
    <source>
        <dbReference type="ARBA" id="ARBA00022695"/>
    </source>
</evidence>
<comment type="catalytic activity">
    <reaction evidence="7 8">
        <text>alpha-D-glucose 1-phosphate + UTP + H(+) = UDP-alpha-D-glucose + diphosphate</text>
        <dbReference type="Rhea" id="RHEA:19889"/>
        <dbReference type="ChEBI" id="CHEBI:15378"/>
        <dbReference type="ChEBI" id="CHEBI:33019"/>
        <dbReference type="ChEBI" id="CHEBI:46398"/>
        <dbReference type="ChEBI" id="CHEBI:58601"/>
        <dbReference type="ChEBI" id="CHEBI:58885"/>
        <dbReference type="EC" id="2.7.7.9"/>
    </reaction>
</comment>
<dbReference type="STRING" id="51240.A0A2I4EBW0"/>
<dbReference type="GO" id="GO:0005737">
    <property type="term" value="C:cytoplasm"/>
    <property type="evidence" value="ECO:0000318"/>
    <property type="project" value="GO_Central"/>
</dbReference>
<dbReference type="GO" id="GO:0003983">
    <property type="term" value="F:UTP:glucose-1-phosphate uridylyltransferase activity"/>
    <property type="evidence" value="ECO:0000318"/>
    <property type="project" value="GO_Central"/>
</dbReference>
<protein>
    <recommendedName>
        <fullName evidence="3 8">UTP--glucose-1-phosphate uridylyltransferase</fullName>
        <ecNumber evidence="3 8">2.7.7.9</ecNumber>
    </recommendedName>
</protein>
<dbReference type="Gene3D" id="3.90.550.10">
    <property type="entry name" value="Spore Coat Polysaccharide Biosynthesis Protein SpsA, Chain A"/>
    <property type="match status" value="1"/>
</dbReference>
<proteinExistence type="inferred from homology"/>
<name>A0A2I4EBW0_JUGRE</name>
<accession>A0A2I4EBW0</accession>
<dbReference type="FunFam" id="2.160.10.10:FF:000001">
    <property type="entry name" value="UTP--glucose-1-phosphate uridylyltransferase"/>
    <property type="match status" value="1"/>
</dbReference>
<comment type="similarity">
    <text evidence="2 8">Belongs to the UDPGP type 1 family.</text>
</comment>
<evidence type="ECO:0000256" key="2">
    <source>
        <dbReference type="ARBA" id="ARBA00010401"/>
    </source>
</evidence>
<evidence type="ECO:0000313" key="9">
    <source>
        <dbReference type="Proteomes" id="UP000235220"/>
    </source>
</evidence>
<dbReference type="EC" id="2.7.7.9" evidence="3 8"/>
<dbReference type="Proteomes" id="UP000235220">
    <property type="component" value="Chromosome 1"/>
</dbReference>
<keyword evidence="4" id="KW-0963">Cytoplasm</keyword>
<evidence type="ECO:0000256" key="3">
    <source>
        <dbReference type="ARBA" id="ARBA00012415"/>
    </source>
</evidence>
<dbReference type="GeneID" id="108988189"/>
<dbReference type="PANTHER" id="PTHR43511">
    <property type="match status" value="1"/>
</dbReference>
<dbReference type="GO" id="GO:0005977">
    <property type="term" value="P:glycogen metabolic process"/>
    <property type="evidence" value="ECO:0000318"/>
    <property type="project" value="GO_Central"/>
</dbReference>
<dbReference type="FunCoup" id="A0A2I4EBW0">
    <property type="interactions" value="3697"/>
</dbReference>
<evidence type="ECO:0000256" key="5">
    <source>
        <dbReference type="ARBA" id="ARBA00022679"/>
    </source>
</evidence>
<evidence type="ECO:0000313" key="10">
    <source>
        <dbReference type="RefSeq" id="XP_018816885.1"/>
    </source>
</evidence>
<dbReference type="InterPro" id="IPR002618">
    <property type="entry name" value="UDPGP_fam"/>
</dbReference>
<keyword evidence="6 8" id="KW-0548">Nucleotidyltransferase</keyword>
<dbReference type="CDD" id="cd00897">
    <property type="entry name" value="UGPase_euk"/>
    <property type="match status" value="1"/>
</dbReference>
<comment type="subcellular location">
    <subcellularLocation>
        <location evidence="1">Cytoplasm</location>
    </subcellularLocation>
</comment>
<evidence type="ECO:0000256" key="1">
    <source>
        <dbReference type="ARBA" id="ARBA00004496"/>
    </source>
</evidence>
<reference evidence="10" key="1">
    <citation type="submission" date="2025-08" db="UniProtKB">
        <authorList>
            <consortium name="RefSeq"/>
        </authorList>
    </citation>
    <scope>IDENTIFICATION</scope>
    <source>
        <tissue evidence="10">Leaves</tissue>
    </source>
</reference>
<dbReference type="GO" id="GO:0006011">
    <property type="term" value="P:UDP-alpha-D-glucose metabolic process"/>
    <property type="evidence" value="ECO:0000318"/>
    <property type="project" value="GO_Central"/>
</dbReference>
<evidence type="ECO:0000256" key="7">
    <source>
        <dbReference type="ARBA" id="ARBA00048128"/>
    </source>
</evidence>
<dbReference type="InterPro" id="IPR029044">
    <property type="entry name" value="Nucleotide-diphossugar_trans"/>
</dbReference>
<dbReference type="Pfam" id="PF01704">
    <property type="entry name" value="UDPGP"/>
    <property type="match status" value="1"/>
</dbReference>
<dbReference type="SUPFAM" id="SSF53448">
    <property type="entry name" value="Nucleotide-diphospho-sugar transferases"/>
    <property type="match status" value="1"/>
</dbReference>
<evidence type="ECO:0000256" key="8">
    <source>
        <dbReference type="PIRNR" id="PIRNR000806"/>
    </source>
</evidence>
<dbReference type="PIRSF" id="PIRSF000806">
    <property type="entry name" value="UDPGP"/>
    <property type="match status" value="1"/>
</dbReference>
<dbReference type="InterPro" id="IPR016267">
    <property type="entry name" value="UDPGP_trans"/>
</dbReference>
<sequence length="472" mass="51618">MASAIADAEKLNNLKSAVAGLGQISENEKNGFINLVARYLSGEAQHVEWSKIQTPTDEVVVPYESMAPTPNDPVETKKLLDKLVVLKLNGGLGTTMGCTGPKSVIEVRNGLTFLDLIVIQIENLNSKYGCNVPLLLMNSFNTHDDTSKIVEKYSGSNVEIHTFNQSQYPRLVVDDFSPLPSKGQTGKDGWYPPGHGDVFPSLKNSGKLDALLSQGKEYVFVANSDNLGAVVDLKILNHLVHNKNEYCMEVTPKTLADVKGGTLISYEGRVQLLEIAQVPDEHVNEFKSIEKFKIFNTNNLWANLKAIKRLVEADALKMEIIPNPKEVEGIKVLQLETAAGAAIRFFDNAIGSNVPRSRFLPVKATSDLLLVQSDLYILEDGFIIRNKARSNPANPSIELGPEFKKVGNFLNRFKSIPSIIGLDSLKVTGDVWFGTGVTLKGKVVIAAKPGVKLEIPDGTVLENKEINGPEDL</sequence>
<dbReference type="GO" id="GO:0052543">
    <property type="term" value="P:callose deposition in cell wall"/>
    <property type="evidence" value="ECO:0007669"/>
    <property type="project" value="UniProtKB-ARBA"/>
</dbReference>